<comment type="caution">
    <text evidence="3">The sequence shown here is derived from an EMBL/GenBank/DDBJ whole genome shotgun (WGS) entry which is preliminary data.</text>
</comment>
<gene>
    <name evidence="3" type="ORF">PXEA_LOCUS11911</name>
</gene>
<keyword evidence="4" id="KW-1185">Reference proteome</keyword>
<sequence length="294" mass="32416">MYCKLHLILALLIPHVVHLHSYPYIIHPATFLPPIIRLIPTTFRYQTSPDPLLSRGLGPTKTLATRPIQSSSCSVGSSACYLPSLASSSDSPSSPLASSSSLLQWSTACKSNFPAAANVHTLEQRSIACSESRSSTGSSCEKKSTKHPSSLTRPDDEQPNSDVEEEADVTISSSFYVENRQSEHGSQSHDVRPMDEEEIEAKKLEVQSQGTNAQIRRQNRESEEDVDLSDDFESVEADGSSDPGSQYLSSESCRIAAQDLARAVCTLFSLLSLIFVTECKYIYTYRLPRTLMKF</sequence>
<name>A0A3S5BBF0_9PLAT</name>
<keyword evidence="2" id="KW-0732">Signal</keyword>
<protein>
    <recommendedName>
        <fullName evidence="5">CTNNB1 binding N-teminal domain-containing protein</fullName>
    </recommendedName>
</protein>
<feature type="signal peptide" evidence="2">
    <location>
        <begin position="1"/>
        <end position="19"/>
    </location>
</feature>
<feature type="chain" id="PRO_5018670799" description="CTNNB1 binding N-teminal domain-containing protein" evidence="2">
    <location>
        <begin position="20"/>
        <end position="294"/>
    </location>
</feature>
<evidence type="ECO:0008006" key="5">
    <source>
        <dbReference type="Google" id="ProtNLM"/>
    </source>
</evidence>
<dbReference type="Proteomes" id="UP000784294">
    <property type="component" value="Unassembled WGS sequence"/>
</dbReference>
<dbReference type="EMBL" id="CAAALY010037193">
    <property type="protein sequence ID" value="VEL18471.1"/>
    <property type="molecule type" value="Genomic_DNA"/>
</dbReference>
<organism evidence="3 4">
    <name type="scientific">Protopolystoma xenopodis</name>
    <dbReference type="NCBI Taxonomy" id="117903"/>
    <lineage>
        <taxon>Eukaryota</taxon>
        <taxon>Metazoa</taxon>
        <taxon>Spiralia</taxon>
        <taxon>Lophotrochozoa</taxon>
        <taxon>Platyhelminthes</taxon>
        <taxon>Monogenea</taxon>
        <taxon>Polyopisthocotylea</taxon>
        <taxon>Polystomatidea</taxon>
        <taxon>Polystomatidae</taxon>
        <taxon>Protopolystoma</taxon>
    </lineage>
</organism>
<reference evidence="3" key="1">
    <citation type="submission" date="2018-11" db="EMBL/GenBank/DDBJ databases">
        <authorList>
            <consortium name="Pathogen Informatics"/>
        </authorList>
    </citation>
    <scope>NUCLEOTIDE SEQUENCE</scope>
</reference>
<evidence type="ECO:0000256" key="2">
    <source>
        <dbReference type="SAM" id="SignalP"/>
    </source>
</evidence>
<accession>A0A3S5BBF0</accession>
<evidence type="ECO:0000313" key="4">
    <source>
        <dbReference type="Proteomes" id="UP000784294"/>
    </source>
</evidence>
<dbReference type="AlphaFoldDB" id="A0A3S5BBF0"/>
<feature type="compositionally biased region" description="Acidic residues" evidence="1">
    <location>
        <begin position="157"/>
        <end position="167"/>
    </location>
</feature>
<feature type="compositionally biased region" description="Polar residues" evidence="1">
    <location>
        <begin position="206"/>
        <end position="216"/>
    </location>
</feature>
<feature type="compositionally biased region" description="Basic and acidic residues" evidence="1">
    <location>
        <begin position="180"/>
        <end position="195"/>
    </location>
</feature>
<proteinExistence type="predicted"/>
<evidence type="ECO:0000256" key="1">
    <source>
        <dbReference type="SAM" id="MobiDB-lite"/>
    </source>
</evidence>
<feature type="region of interest" description="Disordered" evidence="1">
    <location>
        <begin position="176"/>
        <end position="195"/>
    </location>
</feature>
<evidence type="ECO:0000313" key="3">
    <source>
        <dbReference type="EMBL" id="VEL18471.1"/>
    </source>
</evidence>
<feature type="region of interest" description="Disordered" evidence="1">
    <location>
        <begin position="130"/>
        <end position="167"/>
    </location>
</feature>
<feature type="region of interest" description="Disordered" evidence="1">
    <location>
        <begin position="205"/>
        <end position="248"/>
    </location>
</feature>
<feature type="compositionally biased region" description="Low complexity" evidence="1">
    <location>
        <begin position="130"/>
        <end position="139"/>
    </location>
</feature>
<feature type="compositionally biased region" description="Acidic residues" evidence="1">
    <location>
        <begin position="222"/>
        <end position="236"/>
    </location>
</feature>